<evidence type="ECO:0000256" key="2">
    <source>
        <dbReference type="ARBA" id="ARBA00013184"/>
    </source>
</evidence>
<dbReference type="GO" id="GO:0003713">
    <property type="term" value="F:transcription coactivator activity"/>
    <property type="evidence" value="ECO:0007669"/>
    <property type="project" value="TreeGrafter"/>
</dbReference>
<dbReference type="SMART" id="SM01250">
    <property type="entry name" value="KAT11"/>
    <property type="match status" value="1"/>
</dbReference>
<dbReference type="PROSITE" id="PS51727">
    <property type="entry name" value="CBP_P300_HAT"/>
    <property type="match status" value="1"/>
</dbReference>
<evidence type="ECO:0000256" key="8">
    <source>
        <dbReference type="ARBA" id="ARBA00048017"/>
    </source>
</evidence>
<dbReference type="GO" id="GO:0031490">
    <property type="term" value="F:chromatin DNA binding"/>
    <property type="evidence" value="ECO:0007669"/>
    <property type="project" value="TreeGrafter"/>
</dbReference>
<proteinExistence type="predicted"/>
<evidence type="ECO:0000256" key="3">
    <source>
        <dbReference type="ARBA" id="ARBA00022679"/>
    </source>
</evidence>
<dbReference type="GO" id="GO:0005634">
    <property type="term" value="C:nucleus"/>
    <property type="evidence" value="ECO:0007669"/>
    <property type="project" value="UniProtKB-SubCell"/>
</dbReference>
<keyword evidence="7" id="KW-0539">Nucleus</keyword>
<comment type="subcellular location">
    <subcellularLocation>
        <location evidence="1">Nucleus</location>
    </subcellularLocation>
</comment>
<evidence type="ECO:0000256" key="4">
    <source>
        <dbReference type="ARBA" id="ARBA00022853"/>
    </source>
</evidence>
<evidence type="ECO:0000313" key="11">
    <source>
        <dbReference type="Proteomes" id="UP000664859"/>
    </source>
</evidence>
<accession>A0A836CDY7</accession>
<evidence type="ECO:0000259" key="9">
    <source>
        <dbReference type="PROSITE" id="PS51727"/>
    </source>
</evidence>
<keyword evidence="3" id="KW-0808">Transferase</keyword>
<organism evidence="10 11">
    <name type="scientific">Tribonema minus</name>
    <dbReference type="NCBI Taxonomy" id="303371"/>
    <lineage>
        <taxon>Eukaryota</taxon>
        <taxon>Sar</taxon>
        <taxon>Stramenopiles</taxon>
        <taxon>Ochrophyta</taxon>
        <taxon>PX clade</taxon>
        <taxon>Xanthophyceae</taxon>
        <taxon>Tribonematales</taxon>
        <taxon>Tribonemataceae</taxon>
        <taxon>Tribonema</taxon>
    </lineage>
</organism>
<dbReference type="GO" id="GO:0004402">
    <property type="term" value="F:histone acetyltransferase activity"/>
    <property type="evidence" value="ECO:0007669"/>
    <property type="project" value="InterPro"/>
</dbReference>
<evidence type="ECO:0000313" key="10">
    <source>
        <dbReference type="EMBL" id="KAG5181613.1"/>
    </source>
</evidence>
<comment type="caution">
    <text evidence="10">The sequence shown here is derived from an EMBL/GenBank/DDBJ whole genome shotgun (WGS) entry which is preliminary data.</text>
</comment>
<dbReference type="Proteomes" id="UP000664859">
    <property type="component" value="Unassembled WGS sequence"/>
</dbReference>
<comment type="catalytic activity">
    <reaction evidence="8">
        <text>L-lysyl-[protein] + acetyl-CoA = N(6)-acetyl-L-lysyl-[protein] + CoA + H(+)</text>
        <dbReference type="Rhea" id="RHEA:45948"/>
        <dbReference type="Rhea" id="RHEA-COMP:9752"/>
        <dbReference type="Rhea" id="RHEA-COMP:10731"/>
        <dbReference type="ChEBI" id="CHEBI:15378"/>
        <dbReference type="ChEBI" id="CHEBI:29969"/>
        <dbReference type="ChEBI" id="CHEBI:57287"/>
        <dbReference type="ChEBI" id="CHEBI:57288"/>
        <dbReference type="ChEBI" id="CHEBI:61930"/>
        <dbReference type="EC" id="2.3.1.48"/>
    </reaction>
</comment>
<dbReference type="GO" id="GO:0000123">
    <property type="term" value="C:histone acetyltransferase complex"/>
    <property type="evidence" value="ECO:0007669"/>
    <property type="project" value="TreeGrafter"/>
</dbReference>
<dbReference type="PANTHER" id="PTHR13808">
    <property type="entry name" value="CBP/P300-RELATED"/>
    <property type="match status" value="1"/>
</dbReference>
<reference evidence="10" key="1">
    <citation type="submission" date="2021-02" db="EMBL/GenBank/DDBJ databases">
        <title>First Annotated Genome of the Yellow-green Alga Tribonema minus.</title>
        <authorList>
            <person name="Mahan K.M."/>
        </authorList>
    </citation>
    <scope>NUCLEOTIDE SEQUENCE</scope>
    <source>
        <strain evidence="10">UTEX B ZZ1240</strain>
    </source>
</reference>
<dbReference type="AlphaFoldDB" id="A0A836CDY7"/>
<dbReference type="GO" id="GO:0005667">
    <property type="term" value="C:transcription regulator complex"/>
    <property type="evidence" value="ECO:0007669"/>
    <property type="project" value="TreeGrafter"/>
</dbReference>
<keyword evidence="4" id="KW-0156">Chromatin regulator</keyword>
<name>A0A836CDY7_9STRA</name>
<dbReference type="GO" id="GO:0045944">
    <property type="term" value="P:positive regulation of transcription by RNA polymerase II"/>
    <property type="evidence" value="ECO:0007669"/>
    <property type="project" value="TreeGrafter"/>
</dbReference>
<dbReference type="EC" id="2.3.1.48" evidence="2"/>
<evidence type="ECO:0000256" key="6">
    <source>
        <dbReference type="ARBA" id="ARBA00023163"/>
    </source>
</evidence>
<feature type="domain" description="CBP/p300-type HAT" evidence="9">
    <location>
        <begin position="20"/>
        <end position="261"/>
    </location>
</feature>
<keyword evidence="11" id="KW-1185">Reference proteome</keyword>
<sequence>MAVARLKSTLSGTAGALLDVFSAEKLPRSDVSDYHDVEQRVQSVLPPGAPPVVMRLVSNCHSAVSIPAPFQHTFCAAPGNNPRKRMLYTSKALSLFQLIDGAWVMSFMVYAHEYGHDAPACNRGRVYVSYLDSVPFLQPYSSRSAAYQMKLVAYFDWVRRRGFGTVHLCSAPSGDDGRYVFWCHPEHHRTRNEDGLRAWYCEVAKQCQSHGIIAASSGLYECGHREEQPALASDDSSRGTTSDERPVLPPIFKGDFWIADL</sequence>
<evidence type="ECO:0000256" key="1">
    <source>
        <dbReference type="ARBA" id="ARBA00004123"/>
    </source>
</evidence>
<gene>
    <name evidence="10" type="ORF">JKP88DRAFT_165515</name>
</gene>
<keyword evidence="6" id="KW-0804">Transcription</keyword>
<dbReference type="Pfam" id="PF08214">
    <property type="entry name" value="HAT_KAT11"/>
    <property type="match status" value="1"/>
</dbReference>
<dbReference type="InterPro" id="IPR031162">
    <property type="entry name" value="CBP_P300_HAT"/>
</dbReference>
<evidence type="ECO:0000256" key="5">
    <source>
        <dbReference type="ARBA" id="ARBA00023015"/>
    </source>
</evidence>
<dbReference type="OrthoDB" id="899at2759"/>
<dbReference type="InterPro" id="IPR013178">
    <property type="entry name" value="Histone_AcTrfase_Rtt109/CBP"/>
</dbReference>
<dbReference type="PANTHER" id="PTHR13808:SF1">
    <property type="entry name" value="HISTONE ACETYLTRANSFERASE"/>
    <property type="match status" value="1"/>
</dbReference>
<evidence type="ECO:0000256" key="7">
    <source>
        <dbReference type="ARBA" id="ARBA00023242"/>
    </source>
</evidence>
<protein>
    <recommendedName>
        <fullName evidence="2">histone acetyltransferase</fullName>
        <ecNumber evidence="2">2.3.1.48</ecNumber>
    </recommendedName>
</protein>
<keyword evidence="5" id="KW-0805">Transcription regulation</keyword>
<dbReference type="EMBL" id="JAFCMP010000312">
    <property type="protein sequence ID" value="KAG5181613.1"/>
    <property type="molecule type" value="Genomic_DNA"/>
</dbReference>